<dbReference type="KEGG" id="slau:SLA_5160"/>
<protein>
    <recommendedName>
        <fullName evidence="1">DUF397 domain-containing protein</fullName>
    </recommendedName>
</protein>
<proteinExistence type="predicted"/>
<evidence type="ECO:0000259" key="1">
    <source>
        <dbReference type="Pfam" id="PF04149"/>
    </source>
</evidence>
<dbReference type="AlphaFoldDB" id="A0A169P0D6"/>
<evidence type="ECO:0000313" key="2">
    <source>
        <dbReference type="EMBL" id="BAU86042.1"/>
    </source>
</evidence>
<dbReference type="Proteomes" id="UP000217676">
    <property type="component" value="Chromosome"/>
</dbReference>
<feature type="domain" description="DUF397" evidence="1">
    <location>
        <begin position="14"/>
        <end position="65"/>
    </location>
</feature>
<organism evidence="2 3">
    <name type="scientific">Streptomyces laurentii</name>
    <dbReference type="NCBI Taxonomy" id="39478"/>
    <lineage>
        <taxon>Bacteria</taxon>
        <taxon>Bacillati</taxon>
        <taxon>Actinomycetota</taxon>
        <taxon>Actinomycetes</taxon>
        <taxon>Kitasatosporales</taxon>
        <taxon>Streptomycetaceae</taxon>
        <taxon>Streptomyces</taxon>
    </lineage>
</organism>
<sequence>MSNNVRPTPDAVTAMWRTSSYSGGQGDCVEVAPNLPHLVPVRDSKRPTGPALGFSHDAWRAFLTHLG</sequence>
<accession>A0A169P0D6</accession>
<reference evidence="2 3" key="1">
    <citation type="journal article" date="2016" name="Genome Announc.">
        <title>Complete Genome Sequence of Thiostrepton-Producing Streptomyces laurentii ATCC 31255.</title>
        <authorList>
            <person name="Doi K."/>
            <person name="Fujino Y."/>
            <person name="Nagayoshi Y."/>
            <person name="Ohshima T."/>
            <person name="Ogata S."/>
        </authorList>
    </citation>
    <scope>NUCLEOTIDE SEQUENCE [LARGE SCALE GENOMIC DNA]</scope>
    <source>
        <strain evidence="2 3">ATCC 31255</strain>
    </source>
</reference>
<dbReference type="Pfam" id="PF04149">
    <property type="entry name" value="DUF397"/>
    <property type="match status" value="1"/>
</dbReference>
<gene>
    <name evidence="2" type="ORF">SLA_5160</name>
</gene>
<keyword evidence="3" id="KW-1185">Reference proteome</keyword>
<evidence type="ECO:0000313" key="3">
    <source>
        <dbReference type="Proteomes" id="UP000217676"/>
    </source>
</evidence>
<dbReference type="InterPro" id="IPR007278">
    <property type="entry name" value="DUF397"/>
</dbReference>
<name>A0A169P0D6_STRLU</name>
<dbReference type="EMBL" id="AP017424">
    <property type="protein sequence ID" value="BAU86042.1"/>
    <property type="molecule type" value="Genomic_DNA"/>
</dbReference>